<dbReference type="GO" id="GO:0016887">
    <property type="term" value="F:ATP hydrolysis activity"/>
    <property type="evidence" value="ECO:0007669"/>
    <property type="project" value="InterPro"/>
</dbReference>
<reference evidence="6" key="2">
    <citation type="submission" date="2021-09" db="EMBL/GenBank/DDBJ databases">
        <authorList>
            <person name="Gilroy R."/>
        </authorList>
    </citation>
    <scope>NUCLEOTIDE SEQUENCE</scope>
    <source>
        <strain evidence="6">ChiGjej2B2-19336</strain>
    </source>
</reference>
<dbReference type="RefSeq" id="WP_304123463.1">
    <property type="nucleotide sequence ID" value="NZ_DYZA01000215.1"/>
</dbReference>
<keyword evidence="3" id="KW-0547">Nucleotide-binding</keyword>
<evidence type="ECO:0000313" key="6">
    <source>
        <dbReference type="EMBL" id="HJD98070.1"/>
    </source>
</evidence>
<feature type="non-terminal residue" evidence="6">
    <location>
        <position position="1"/>
    </location>
</feature>
<sequence length="167" mass="18890">RMRQDMGMVFQSFNLFPHLNVLDNLILSPMRLRGMKRSEAEAMADELLARIGLADKKFAFPDDLSGGQKQRVAIIRALAMKPRLMLFDEPTSALDPEMTGEVLELMGSLAREGMTMLAATHEMGFAREAADRVLFLDQGELLEEGSPEDIFERPRHPRLRQFLQSLA</sequence>
<reference evidence="6" key="1">
    <citation type="journal article" date="2021" name="PeerJ">
        <title>Extensive microbial diversity within the chicken gut microbiome revealed by metagenomics and culture.</title>
        <authorList>
            <person name="Gilroy R."/>
            <person name="Ravi A."/>
            <person name="Getino M."/>
            <person name="Pursley I."/>
            <person name="Horton D.L."/>
            <person name="Alikhan N.F."/>
            <person name="Baker D."/>
            <person name="Gharbi K."/>
            <person name="Hall N."/>
            <person name="Watson M."/>
            <person name="Adriaenssens E.M."/>
            <person name="Foster-Nyarko E."/>
            <person name="Jarju S."/>
            <person name="Secka A."/>
            <person name="Antonio M."/>
            <person name="Oren A."/>
            <person name="Chaudhuri R.R."/>
            <person name="La Ragione R."/>
            <person name="Hildebrand F."/>
            <person name="Pallen M.J."/>
        </authorList>
    </citation>
    <scope>NUCLEOTIDE SEQUENCE</scope>
    <source>
        <strain evidence="6">ChiGjej2B2-19336</strain>
    </source>
</reference>
<dbReference type="EMBL" id="DYZA01000215">
    <property type="protein sequence ID" value="HJD98070.1"/>
    <property type="molecule type" value="Genomic_DNA"/>
</dbReference>
<evidence type="ECO:0000256" key="2">
    <source>
        <dbReference type="ARBA" id="ARBA00022448"/>
    </source>
</evidence>
<dbReference type="InterPro" id="IPR003439">
    <property type="entry name" value="ABC_transporter-like_ATP-bd"/>
</dbReference>
<accession>A0A921AXC5</accession>
<evidence type="ECO:0000256" key="4">
    <source>
        <dbReference type="ARBA" id="ARBA00022840"/>
    </source>
</evidence>
<name>A0A921AXC5_9BACT</name>
<dbReference type="PANTHER" id="PTHR43166">
    <property type="entry name" value="AMINO ACID IMPORT ATP-BINDING PROTEIN"/>
    <property type="match status" value="1"/>
</dbReference>
<comment type="caution">
    <text evidence="6">The sequence shown here is derived from an EMBL/GenBank/DDBJ whole genome shotgun (WGS) entry which is preliminary data.</text>
</comment>
<evidence type="ECO:0000313" key="7">
    <source>
        <dbReference type="Proteomes" id="UP000698963"/>
    </source>
</evidence>
<comment type="similarity">
    <text evidence="1">Belongs to the ABC transporter superfamily.</text>
</comment>
<dbReference type="InterPro" id="IPR027417">
    <property type="entry name" value="P-loop_NTPase"/>
</dbReference>
<dbReference type="Proteomes" id="UP000698963">
    <property type="component" value="Unassembled WGS sequence"/>
</dbReference>
<gene>
    <name evidence="6" type="ORF">K8W16_10550</name>
</gene>
<dbReference type="PROSITE" id="PS50893">
    <property type="entry name" value="ABC_TRANSPORTER_2"/>
    <property type="match status" value="1"/>
</dbReference>
<feature type="domain" description="ABC transporter" evidence="5">
    <location>
        <begin position="2"/>
        <end position="163"/>
    </location>
</feature>
<dbReference type="Pfam" id="PF00005">
    <property type="entry name" value="ABC_tran"/>
    <property type="match status" value="1"/>
</dbReference>
<organism evidence="6 7">
    <name type="scientific">Mailhella massiliensis</name>
    <dbReference type="NCBI Taxonomy" id="1903261"/>
    <lineage>
        <taxon>Bacteria</taxon>
        <taxon>Pseudomonadati</taxon>
        <taxon>Thermodesulfobacteriota</taxon>
        <taxon>Desulfovibrionia</taxon>
        <taxon>Desulfovibrionales</taxon>
        <taxon>Desulfovibrionaceae</taxon>
        <taxon>Mailhella</taxon>
    </lineage>
</organism>
<dbReference type="InterPro" id="IPR017871">
    <property type="entry name" value="ABC_transporter-like_CS"/>
</dbReference>
<dbReference type="InterPro" id="IPR050086">
    <property type="entry name" value="MetN_ABC_transporter-like"/>
</dbReference>
<dbReference type="Gene3D" id="3.40.50.300">
    <property type="entry name" value="P-loop containing nucleotide triphosphate hydrolases"/>
    <property type="match status" value="1"/>
</dbReference>
<evidence type="ECO:0000256" key="3">
    <source>
        <dbReference type="ARBA" id="ARBA00022741"/>
    </source>
</evidence>
<dbReference type="SUPFAM" id="SSF52540">
    <property type="entry name" value="P-loop containing nucleoside triphosphate hydrolases"/>
    <property type="match status" value="1"/>
</dbReference>
<protein>
    <submittedName>
        <fullName evidence="6">Amino acid ABC transporter ATP-binding protein</fullName>
    </submittedName>
</protein>
<proteinExistence type="inferred from homology"/>
<dbReference type="PROSITE" id="PS00211">
    <property type="entry name" value="ABC_TRANSPORTER_1"/>
    <property type="match status" value="1"/>
</dbReference>
<keyword evidence="2" id="KW-0813">Transport</keyword>
<evidence type="ECO:0000256" key="1">
    <source>
        <dbReference type="ARBA" id="ARBA00005417"/>
    </source>
</evidence>
<evidence type="ECO:0000259" key="5">
    <source>
        <dbReference type="PROSITE" id="PS50893"/>
    </source>
</evidence>
<dbReference type="GO" id="GO:0005524">
    <property type="term" value="F:ATP binding"/>
    <property type="evidence" value="ECO:0007669"/>
    <property type="project" value="UniProtKB-KW"/>
</dbReference>
<keyword evidence="4 6" id="KW-0067">ATP-binding</keyword>
<dbReference type="PANTHER" id="PTHR43166:SF4">
    <property type="entry name" value="PHOSPHONATES IMPORT ATP-BINDING PROTEIN PHNC"/>
    <property type="match status" value="1"/>
</dbReference>
<dbReference type="AlphaFoldDB" id="A0A921AXC5"/>